<dbReference type="Proteomes" id="UP000274358">
    <property type="component" value="Unassembled WGS sequence"/>
</dbReference>
<dbReference type="OrthoDB" id="2111297at2"/>
<organism evidence="1 2">
    <name type="scientific">Dyella choica</name>
    <dbReference type="NCBI Taxonomy" id="1927959"/>
    <lineage>
        <taxon>Bacteria</taxon>
        <taxon>Pseudomonadati</taxon>
        <taxon>Pseudomonadota</taxon>
        <taxon>Gammaproteobacteria</taxon>
        <taxon>Lysobacterales</taxon>
        <taxon>Rhodanobacteraceae</taxon>
        <taxon>Dyella</taxon>
    </lineage>
</organism>
<reference evidence="1 2" key="1">
    <citation type="submission" date="2018-12" db="EMBL/GenBank/DDBJ databases">
        <title>Dyella dinghuensis sp. nov. DHOA06 and Dyella choica sp. nov. 4M-K27, isolated from forest soil.</title>
        <authorList>
            <person name="Qiu L.-H."/>
            <person name="Gao Z.-H."/>
        </authorList>
    </citation>
    <scope>NUCLEOTIDE SEQUENCE [LARGE SCALE GENOMIC DNA]</scope>
    <source>
        <strain evidence="1 2">4M-K27</strain>
    </source>
</reference>
<gene>
    <name evidence="1" type="ORF">EKH80_20200</name>
</gene>
<accession>A0A432M130</accession>
<dbReference type="EMBL" id="RYYV01000022">
    <property type="protein sequence ID" value="RUL70523.1"/>
    <property type="molecule type" value="Genomic_DNA"/>
</dbReference>
<evidence type="ECO:0000313" key="1">
    <source>
        <dbReference type="EMBL" id="RUL70523.1"/>
    </source>
</evidence>
<name>A0A432M130_9GAMM</name>
<dbReference type="RefSeq" id="WP_126686610.1">
    <property type="nucleotide sequence ID" value="NZ_RYYV01000022.1"/>
</dbReference>
<evidence type="ECO:0008006" key="3">
    <source>
        <dbReference type="Google" id="ProtNLM"/>
    </source>
</evidence>
<protein>
    <recommendedName>
        <fullName evidence="3">Thymidylate synthase</fullName>
    </recommendedName>
</protein>
<comment type="caution">
    <text evidence="1">The sequence shown here is derived from an EMBL/GenBank/DDBJ whole genome shotgun (WGS) entry which is preliminary data.</text>
</comment>
<proteinExistence type="predicted"/>
<evidence type="ECO:0000313" key="2">
    <source>
        <dbReference type="Proteomes" id="UP000274358"/>
    </source>
</evidence>
<dbReference type="AlphaFoldDB" id="A0A432M130"/>
<keyword evidence="2" id="KW-1185">Reference proteome</keyword>
<sequence length="268" mass="29733">MAELIVGDRIIPVWLAAVRKLNTSPGRTALNVVLEIASPTLMADDLEIWRAVDAKLRTHTTDMSLDTVAGTLFPNHLYKRFGRPDFYDRYLTAIKRGKKKNSWGTYAWRMMERPDRKSGKNFNPLDRIVQKFIDAKNGQGYQAVYELGVLEPDDLLENGGDGPWCELPVANPAAKPRRNIPCLSHLSFKLNKGRVTLTAVYRAHYYAQRALGNLIGLSQLQKFVAIESGLGIGPLTCVSTLAVLDTDTWGGVDATTTFLGGLPSTRDQ</sequence>